<dbReference type="EMBL" id="MT925638">
    <property type="protein sequence ID" value="QOV03392.1"/>
    <property type="molecule type" value="Genomic_DNA"/>
</dbReference>
<dbReference type="Pfam" id="PF02380">
    <property type="entry name" value="Papo_T_antigen"/>
    <property type="match status" value="1"/>
</dbReference>
<sequence>MDRILTKEEKQALISLLDLEPQYWGDYGRMQKCYKKKCLQLHPDKGGNEELMQQLNTLWTKLKDGLYRVRLLLGPSQVRRLGKDQWNLSLQQTFSGTYFRRLCRLPITCLRNKGISTCNCILCLLRKQHFLLKKSWRVPCLVLGECYCIDCFALWFGLPVTNMLVPLYAQFLAPIPVDWLDLNVHEVYNPASGMTLMLPPPPADPESSTILTQEDTGPTLMGQQDTLTSRRNTGKSFSLSGMLMRTSPAKKSYHHQKMNSPPGIPIPPPPLFLFPVTAPVPPVTRNTQETQAERENEYMPMAPQIHLYSQIREPTHQEEEEPQYEEIPIYLELLPENPNQHLALTSTARRSLRRKYHKHNSHIITQRQRNRLRRLVLMIFLLSLGGFFLTLFFLIKRKMHL</sequence>
<organism evidence="5 8">
    <name type="scientific">Hamster polyomavirus</name>
    <name type="common">HaPyV</name>
    <name type="synonym">Mesocricetus auratus polyomavirus 1</name>
    <dbReference type="NCBI Taxonomy" id="1891729"/>
    <lineage>
        <taxon>Viruses</taxon>
        <taxon>Monodnaviria</taxon>
        <taxon>Shotokuvirae</taxon>
        <taxon>Cossaviricota</taxon>
        <taxon>Papovaviricetes</taxon>
        <taxon>Sepolyvirales</taxon>
        <taxon>Polyomaviridae</taxon>
        <taxon>Alphapolyomavirus</taxon>
    </lineage>
</organism>
<dbReference type="OrthoDB" id="14669at10239"/>
<keyword evidence="8" id="KW-1185">Reference proteome</keyword>
<dbReference type="KEGG" id="vg:29030998"/>
<keyword evidence="3" id="KW-0812">Transmembrane</keyword>
<dbReference type="SMART" id="SM00271">
    <property type="entry name" value="DnaJ"/>
    <property type="match status" value="1"/>
</dbReference>
<reference evidence="6" key="4">
    <citation type="submission" date="2020-08" db="EMBL/GenBank/DDBJ databases">
        <authorList>
            <person name="Jandrig B."/>
        </authorList>
    </citation>
    <scope>NUCLEOTIDE SEQUENCE</scope>
    <source>
        <strain evidence="6">Bristol B1</strain>
        <strain evidence="7">Bristol C7</strain>
    </source>
</reference>
<evidence type="ECO:0000313" key="7">
    <source>
        <dbReference type="EMBL" id="QOV03392.1"/>
    </source>
</evidence>
<keyword evidence="1" id="KW-0244">Early protein</keyword>
<dbReference type="Proteomes" id="UP000173226">
    <property type="component" value="Segment"/>
</dbReference>
<evidence type="ECO:0000256" key="1">
    <source>
        <dbReference type="ARBA" id="ARBA00022518"/>
    </source>
</evidence>
<dbReference type="InterPro" id="IPR036869">
    <property type="entry name" value="J_dom_sf"/>
</dbReference>
<organismHost>
    <name type="scientific">Mesocricetus auratus</name>
    <name type="common">Golden hamster</name>
    <dbReference type="NCBI Taxonomy" id="10036"/>
</organismHost>
<feature type="transmembrane region" description="Helical" evidence="3">
    <location>
        <begin position="375"/>
        <end position="395"/>
    </location>
</feature>
<dbReference type="PROSITE" id="PS50076">
    <property type="entry name" value="DNAJ_2"/>
    <property type="match status" value="1"/>
</dbReference>
<evidence type="ECO:0000313" key="6">
    <source>
        <dbReference type="EMBL" id="QOV03386.1"/>
    </source>
</evidence>
<feature type="domain" description="J" evidence="4">
    <location>
        <begin position="12"/>
        <end position="87"/>
    </location>
</feature>
<evidence type="ECO:0000313" key="5">
    <source>
        <dbReference type="EMBL" id="AFN25971.1"/>
    </source>
</evidence>
<dbReference type="InterPro" id="IPR003354">
    <property type="entry name" value="Papo_T_antigen"/>
</dbReference>
<reference evidence="6" key="2">
    <citation type="journal article" date="2002" name="Vet. Rec.">
        <title>Polyomavirus infection in hamsters and trichoepitheliomas/cutaneous adnexal tumours.</title>
        <authorList>
            <person name="Foster AP"/>
            <person name="Brown PJ"/>
            <person name="Jandrig B"/>
            <person name="Grosch A"/>
            <person name="Voronkova T"/>
            <person name="Scherneck S Ulrich.R."/>
        </authorList>
    </citation>
    <scope>NUCLEOTIDE SEQUENCE</scope>
    <source>
        <strain evidence="6">Bristol B1</strain>
        <strain evidence="7">Bristol C7</strain>
    </source>
</reference>
<dbReference type="Gene3D" id="1.20.120.1860">
    <property type="entry name" value="Small t-antigen, unique domain"/>
    <property type="match status" value="1"/>
</dbReference>
<dbReference type="EMBL" id="MT925637">
    <property type="protein sequence ID" value="QOV03386.1"/>
    <property type="molecule type" value="Genomic_DNA"/>
</dbReference>
<dbReference type="Gene3D" id="1.10.287.110">
    <property type="entry name" value="DnaJ domain"/>
    <property type="match status" value="1"/>
</dbReference>
<protein>
    <submittedName>
        <fullName evidence="5">Middle T antigen</fullName>
    </submittedName>
</protein>
<dbReference type="RefSeq" id="YP_009111408.1">
    <property type="nucleotide sequence ID" value="NC_001663.2"/>
</dbReference>
<keyword evidence="3" id="KW-1133">Transmembrane helix</keyword>
<evidence type="ECO:0000259" key="4">
    <source>
        <dbReference type="PROSITE" id="PS50076"/>
    </source>
</evidence>
<dbReference type="SMR" id="I6WKH3"/>
<dbReference type="GeneID" id="29030998"/>
<feature type="region of interest" description="Disordered" evidence="2">
    <location>
        <begin position="213"/>
        <end position="235"/>
    </location>
</feature>
<dbReference type="SUPFAM" id="SSF46565">
    <property type="entry name" value="Chaperone J-domain"/>
    <property type="match status" value="1"/>
</dbReference>
<reference evidence="5" key="3">
    <citation type="submission" date="2012-05" db="EMBL/GenBank/DDBJ databases">
        <authorList>
            <person name="Jandrig B."/>
            <person name="Scherneck S."/>
            <person name="Ulrich R.G."/>
        </authorList>
    </citation>
    <scope>NUCLEOTIDE SEQUENCE</scope>
    <source>
        <strain evidence="5">Berlin-Buch</strain>
    </source>
</reference>
<accession>I6WKH3</accession>
<name>I6WKH3_POVHA</name>
<evidence type="ECO:0000313" key="8">
    <source>
        <dbReference type="Proteomes" id="UP000173226"/>
    </source>
</evidence>
<dbReference type="InterPro" id="IPR001623">
    <property type="entry name" value="DnaJ_domain"/>
</dbReference>
<dbReference type="InterPro" id="IPR036092">
    <property type="entry name" value="Papo_T_antigensf"/>
</dbReference>
<evidence type="ECO:0000256" key="3">
    <source>
        <dbReference type="SAM" id="Phobius"/>
    </source>
</evidence>
<dbReference type="EMBL" id="JX036360">
    <property type="protein sequence ID" value="AFN25971.1"/>
    <property type="molecule type" value="Genomic_DNA"/>
</dbReference>
<keyword evidence="3" id="KW-0472">Membrane</keyword>
<evidence type="ECO:0000256" key="2">
    <source>
        <dbReference type="SAM" id="MobiDB-lite"/>
    </source>
</evidence>
<proteinExistence type="predicted"/>
<dbReference type="SUPFAM" id="SSF161240">
    <property type="entry name" value="T-antigen specific domain-like"/>
    <property type="match status" value="1"/>
</dbReference>
<reference evidence="5 8" key="1">
    <citation type="journal article" date="1999" name="Virus Genes">
        <title>Capsid protein-encoding genes of hamster polyomavirus and properties of the viral capsid.</title>
        <authorList>
            <person name="Siray H."/>
            <person name="Ozel M."/>
            <person name="Jandrig B."/>
            <person name="Voronkova T."/>
            <person name="Jia W."/>
            <person name="Zocher R."/>
            <person name="Arnold W."/>
            <person name="Scherneck S."/>
            <person name="Kruger D.H."/>
            <person name="Ulrich R."/>
        </authorList>
    </citation>
    <scope>NUCLEOTIDE SEQUENCE [LARGE SCALE GENOMIC DNA]</scope>
    <source>
        <strain evidence="5">Berlin-Buch</strain>
    </source>
</reference>